<feature type="region of interest" description="Disordered" evidence="2">
    <location>
        <begin position="1"/>
        <end position="22"/>
    </location>
</feature>
<dbReference type="InterPro" id="IPR029050">
    <property type="entry name" value="Immunoprotect_excell_Ig-like"/>
</dbReference>
<protein>
    <recommendedName>
        <fullName evidence="6">DUF4352 domain-containing protein</fullName>
    </recommendedName>
</protein>
<keyword evidence="3" id="KW-1133">Transmembrane helix</keyword>
<evidence type="ECO:0000313" key="5">
    <source>
        <dbReference type="Proteomes" id="UP001197114"/>
    </source>
</evidence>
<name>A0ABS6YGP9_9ACTN</name>
<sequence>MSNTMPPPPPAFPPPPPAKKRNTNAVIIGSAAAVIAAVVATGIVVVNSRDDGRPDTTSAQESATTDDVTTTDEDGEPAEDPAPEDTGSDTLGLTDTVAYDNDVEVSLAKFSRGTSSVTAAPENTPYLKFEVRVKNGSKSTVDTTALSVNCAYGEEGKEGDLVIDTERGLNGGPSTRLLAGRSLTVEWACAIPKSERSVQIEVSPDFETETAIFTGEVK</sequence>
<gene>
    <name evidence="4" type="ORF">GKQ77_01700</name>
</gene>
<comment type="caution">
    <text evidence="4">The sequence shown here is derived from an EMBL/GenBank/DDBJ whole genome shotgun (WGS) entry which is preliminary data.</text>
</comment>
<accession>A0ABS6YGP9</accession>
<dbReference type="RefSeq" id="WP_219686825.1">
    <property type="nucleotide sequence ID" value="NZ_WMBF01000006.1"/>
</dbReference>
<reference evidence="4 5" key="1">
    <citation type="submission" date="2019-11" db="EMBL/GenBank/DDBJ databases">
        <authorList>
            <person name="Ay H."/>
        </authorList>
    </citation>
    <scope>NUCLEOTIDE SEQUENCE [LARGE SCALE GENOMIC DNA]</scope>
    <source>
        <strain evidence="4 5">BG9H</strain>
    </source>
</reference>
<dbReference type="Proteomes" id="UP001197114">
    <property type="component" value="Unassembled WGS sequence"/>
</dbReference>
<evidence type="ECO:0000256" key="2">
    <source>
        <dbReference type="SAM" id="MobiDB-lite"/>
    </source>
</evidence>
<organism evidence="4 5">
    <name type="scientific">Streptomyces anatolicus</name>
    <dbReference type="NCBI Taxonomy" id="2675858"/>
    <lineage>
        <taxon>Bacteria</taxon>
        <taxon>Bacillati</taxon>
        <taxon>Actinomycetota</taxon>
        <taxon>Actinomycetes</taxon>
        <taxon>Kitasatosporales</taxon>
        <taxon>Streptomycetaceae</taxon>
        <taxon>Streptomyces</taxon>
    </lineage>
</organism>
<evidence type="ECO:0000256" key="3">
    <source>
        <dbReference type="SAM" id="Phobius"/>
    </source>
</evidence>
<feature type="compositionally biased region" description="Pro residues" evidence="2">
    <location>
        <begin position="1"/>
        <end position="17"/>
    </location>
</feature>
<evidence type="ECO:0008006" key="6">
    <source>
        <dbReference type="Google" id="ProtNLM"/>
    </source>
</evidence>
<keyword evidence="3" id="KW-0472">Membrane</keyword>
<feature type="region of interest" description="Disordered" evidence="2">
    <location>
        <begin position="48"/>
        <end position="94"/>
    </location>
</feature>
<keyword evidence="3" id="KW-0812">Transmembrane</keyword>
<dbReference type="Gene3D" id="2.60.40.1240">
    <property type="match status" value="1"/>
</dbReference>
<evidence type="ECO:0000256" key="1">
    <source>
        <dbReference type="ARBA" id="ARBA00022729"/>
    </source>
</evidence>
<keyword evidence="1" id="KW-0732">Signal</keyword>
<keyword evidence="5" id="KW-1185">Reference proteome</keyword>
<proteinExistence type="predicted"/>
<feature type="compositionally biased region" description="Acidic residues" evidence="2">
    <location>
        <begin position="69"/>
        <end position="87"/>
    </location>
</feature>
<evidence type="ECO:0000313" key="4">
    <source>
        <dbReference type="EMBL" id="MBW5420285.1"/>
    </source>
</evidence>
<feature type="transmembrane region" description="Helical" evidence="3">
    <location>
        <begin position="25"/>
        <end position="46"/>
    </location>
</feature>
<dbReference type="EMBL" id="WMBF01000006">
    <property type="protein sequence ID" value="MBW5420285.1"/>
    <property type="molecule type" value="Genomic_DNA"/>
</dbReference>